<dbReference type="EMBL" id="JAMSHJ010000003">
    <property type="protein sequence ID" value="KAI5425778.1"/>
    <property type="molecule type" value="Genomic_DNA"/>
</dbReference>
<sequence>MDSDNSDDNDQEFWALVEEEFMDDSDEEQQLQNSGSSSRRKRRTTIDRGREEGHNRLFNDYFSENPVYADVQFRRRFIMHRHKCTAAIRMLAYGSPADLVDEYV</sequence>
<keyword evidence="3" id="KW-1185">Reference proteome</keyword>
<organism evidence="2 3">
    <name type="scientific">Pisum sativum</name>
    <name type="common">Garden pea</name>
    <name type="synonym">Lathyrus oleraceus</name>
    <dbReference type="NCBI Taxonomy" id="3888"/>
    <lineage>
        <taxon>Eukaryota</taxon>
        <taxon>Viridiplantae</taxon>
        <taxon>Streptophyta</taxon>
        <taxon>Embryophyta</taxon>
        <taxon>Tracheophyta</taxon>
        <taxon>Spermatophyta</taxon>
        <taxon>Magnoliopsida</taxon>
        <taxon>eudicotyledons</taxon>
        <taxon>Gunneridae</taxon>
        <taxon>Pentapetalae</taxon>
        <taxon>rosids</taxon>
        <taxon>fabids</taxon>
        <taxon>Fabales</taxon>
        <taxon>Fabaceae</taxon>
        <taxon>Papilionoideae</taxon>
        <taxon>50 kb inversion clade</taxon>
        <taxon>NPAAA clade</taxon>
        <taxon>Hologalegina</taxon>
        <taxon>IRL clade</taxon>
        <taxon>Fabeae</taxon>
        <taxon>Lathyrus</taxon>
    </lineage>
</organism>
<proteinExistence type="predicted"/>
<dbReference type="AlphaFoldDB" id="A0A9D4XSP0"/>
<gene>
    <name evidence="2" type="ORF">KIW84_031553</name>
</gene>
<name>A0A9D4XSP0_PEA</name>
<feature type="region of interest" description="Disordered" evidence="1">
    <location>
        <begin position="23"/>
        <end position="50"/>
    </location>
</feature>
<dbReference type="PANTHER" id="PTHR47150:SF5">
    <property type="entry name" value="OS07G0546750 PROTEIN"/>
    <property type="match status" value="1"/>
</dbReference>
<evidence type="ECO:0000313" key="3">
    <source>
        <dbReference type="Proteomes" id="UP001058974"/>
    </source>
</evidence>
<protein>
    <submittedName>
        <fullName evidence="2">Uncharacterized protein</fullName>
    </submittedName>
</protein>
<reference evidence="2 3" key="1">
    <citation type="journal article" date="2022" name="Nat. Genet.">
        <title>Improved pea reference genome and pan-genome highlight genomic features and evolutionary characteristics.</title>
        <authorList>
            <person name="Yang T."/>
            <person name="Liu R."/>
            <person name="Luo Y."/>
            <person name="Hu S."/>
            <person name="Wang D."/>
            <person name="Wang C."/>
            <person name="Pandey M.K."/>
            <person name="Ge S."/>
            <person name="Xu Q."/>
            <person name="Li N."/>
            <person name="Li G."/>
            <person name="Huang Y."/>
            <person name="Saxena R.K."/>
            <person name="Ji Y."/>
            <person name="Li M."/>
            <person name="Yan X."/>
            <person name="He Y."/>
            <person name="Liu Y."/>
            <person name="Wang X."/>
            <person name="Xiang C."/>
            <person name="Varshney R.K."/>
            <person name="Ding H."/>
            <person name="Gao S."/>
            <person name="Zong X."/>
        </authorList>
    </citation>
    <scope>NUCLEOTIDE SEQUENCE [LARGE SCALE GENOMIC DNA]</scope>
    <source>
        <strain evidence="2 3">cv. Zhongwan 6</strain>
    </source>
</reference>
<dbReference type="Proteomes" id="UP001058974">
    <property type="component" value="Chromosome 3"/>
</dbReference>
<dbReference type="Gramene" id="Psat03G0155300-T1">
    <property type="protein sequence ID" value="KAI5425778.1"/>
    <property type="gene ID" value="KIW84_031553"/>
</dbReference>
<comment type="caution">
    <text evidence="2">The sequence shown here is derived from an EMBL/GenBank/DDBJ whole genome shotgun (WGS) entry which is preliminary data.</text>
</comment>
<evidence type="ECO:0000313" key="2">
    <source>
        <dbReference type="EMBL" id="KAI5425778.1"/>
    </source>
</evidence>
<accession>A0A9D4XSP0</accession>
<evidence type="ECO:0000256" key="1">
    <source>
        <dbReference type="SAM" id="MobiDB-lite"/>
    </source>
</evidence>
<dbReference type="PANTHER" id="PTHR47150">
    <property type="entry name" value="OS12G0169200 PROTEIN"/>
    <property type="match status" value="1"/>
</dbReference>